<feature type="domain" description="FAD-binding PCMH-type" evidence="23">
    <location>
        <begin position="233"/>
        <end position="419"/>
    </location>
</feature>
<feature type="binding site" evidence="20">
    <location>
        <position position="341"/>
    </location>
    <ligand>
        <name>FAD</name>
        <dbReference type="ChEBI" id="CHEBI:57692"/>
    </ligand>
</feature>
<feature type="binding site" evidence="21">
    <location>
        <position position="49"/>
    </location>
    <ligand>
        <name>[2Fe-2S] cluster</name>
        <dbReference type="ChEBI" id="CHEBI:190135"/>
        <label>1</label>
    </ligand>
</feature>
<keyword evidence="11" id="KW-0560">Oxidoreductase</keyword>
<feature type="binding site" evidence="20">
    <location>
        <position position="364"/>
    </location>
    <ligand>
        <name>FAD</name>
        <dbReference type="ChEBI" id="CHEBI:57692"/>
    </ligand>
</feature>
<dbReference type="SUPFAM" id="SSF47741">
    <property type="entry name" value="CO dehydrogenase ISP C-domain like"/>
    <property type="match status" value="1"/>
</dbReference>
<feature type="active site" description="Proton acceptor" evidence="19">
    <location>
        <position position="1264"/>
    </location>
</feature>
<dbReference type="InterPro" id="IPR012675">
    <property type="entry name" value="Beta-grasp_dom_sf"/>
</dbReference>
<dbReference type="GO" id="GO:0004854">
    <property type="term" value="F:xanthine dehydrogenase activity"/>
    <property type="evidence" value="ECO:0007669"/>
    <property type="project" value="UniProtKB-EC"/>
</dbReference>
<comment type="cofactor">
    <cofactor evidence="21">
        <name>[2Fe-2S] cluster</name>
        <dbReference type="ChEBI" id="CHEBI:190135"/>
    </cofactor>
    <text evidence="21">Binds 2 [2Fe-2S] clusters.</text>
</comment>
<feature type="binding site" evidence="21">
    <location>
        <position position="149"/>
    </location>
    <ligand>
        <name>[2Fe-2S] cluster</name>
        <dbReference type="ChEBI" id="CHEBI:190135"/>
        <label>2</label>
    </ligand>
</feature>
<dbReference type="Pfam" id="PF01799">
    <property type="entry name" value="Fer2_2"/>
    <property type="match status" value="1"/>
</dbReference>
<feature type="binding site" evidence="20">
    <location>
        <position position="805"/>
    </location>
    <ligand>
        <name>substrate</name>
    </ligand>
</feature>
<dbReference type="GO" id="GO:0051537">
    <property type="term" value="F:2 iron, 2 sulfur cluster binding"/>
    <property type="evidence" value="ECO:0007669"/>
    <property type="project" value="UniProtKB-KW"/>
</dbReference>
<dbReference type="FunFam" id="3.30.365.10:FF:000003">
    <property type="entry name" value="Aldehyde oxidase 1"/>
    <property type="match status" value="1"/>
</dbReference>
<feature type="binding site" evidence="20">
    <location>
        <begin position="261"/>
        <end position="268"/>
    </location>
    <ligand>
        <name>FAD</name>
        <dbReference type="ChEBI" id="CHEBI:57692"/>
    </ligand>
</feature>
<keyword evidence="12 21" id="KW-0408">Iron</keyword>
<dbReference type="FunFam" id="3.30.365.10:FF:000001">
    <property type="entry name" value="Xanthine dehydrogenase oxidase"/>
    <property type="match status" value="1"/>
</dbReference>
<dbReference type="Gene3D" id="3.30.365.10">
    <property type="entry name" value="Aldehyde oxidase/xanthine dehydrogenase, molybdopterin binding domain"/>
    <property type="match status" value="4"/>
</dbReference>
<feature type="binding site" evidence="21">
    <location>
        <position position="74"/>
    </location>
    <ligand>
        <name>[2Fe-2S] cluster</name>
        <dbReference type="ChEBI" id="CHEBI:190135"/>
        <label>1</label>
    </ligand>
</feature>
<dbReference type="InterPro" id="IPR016169">
    <property type="entry name" value="FAD-bd_PCMH_sub2"/>
</dbReference>
<evidence type="ECO:0000256" key="7">
    <source>
        <dbReference type="ARBA" id="ARBA00022630"/>
    </source>
</evidence>
<dbReference type="InterPro" id="IPR005107">
    <property type="entry name" value="CO_DH_flav_C"/>
</dbReference>
<dbReference type="SUPFAM" id="SSF56003">
    <property type="entry name" value="Molybdenum cofactor-binding domain"/>
    <property type="match status" value="1"/>
</dbReference>
<dbReference type="SUPFAM" id="SSF54292">
    <property type="entry name" value="2Fe-2S ferredoxin-like"/>
    <property type="match status" value="1"/>
</dbReference>
<dbReference type="Gene3D" id="3.90.1170.50">
    <property type="entry name" value="Aldehyde oxidase/xanthine dehydrogenase, a/b hammerhead"/>
    <property type="match status" value="1"/>
</dbReference>
<dbReference type="InterPro" id="IPR036683">
    <property type="entry name" value="CO_DH_flav_C_dom_sf"/>
</dbReference>
<reference evidence="25" key="3">
    <citation type="submission" date="2015-06" db="UniProtKB">
        <authorList>
            <consortium name="EnsemblMetazoa"/>
        </authorList>
    </citation>
    <scope>IDENTIFICATION</scope>
</reference>
<keyword evidence="26" id="KW-1185">Reference proteome</keyword>
<keyword evidence="9 21" id="KW-0479">Metal-binding</keyword>
<dbReference type="NCBIfam" id="TIGR02963">
    <property type="entry name" value="xanthine_xdhA"/>
    <property type="match status" value="1"/>
</dbReference>
<dbReference type="Gene3D" id="1.10.150.120">
    <property type="entry name" value="[2Fe-2S]-binding domain"/>
    <property type="match status" value="1"/>
</dbReference>
<organism evidence="24">
    <name type="scientific">Capitella teleta</name>
    <name type="common">Polychaete worm</name>
    <dbReference type="NCBI Taxonomy" id="283909"/>
    <lineage>
        <taxon>Eukaryota</taxon>
        <taxon>Metazoa</taxon>
        <taxon>Spiralia</taxon>
        <taxon>Lophotrochozoa</taxon>
        <taxon>Annelida</taxon>
        <taxon>Polychaeta</taxon>
        <taxon>Sedentaria</taxon>
        <taxon>Scolecida</taxon>
        <taxon>Capitellidae</taxon>
        <taxon>Capitella</taxon>
    </lineage>
</organism>
<evidence type="ECO:0000256" key="21">
    <source>
        <dbReference type="PIRSR" id="PIRSR000127-3"/>
    </source>
</evidence>
<comment type="catalytic activity">
    <reaction evidence="17">
        <text>xanthine + NAD(+) + H2O = urate + NADH + H(+)</text>
        <dbReference type="Rhea" id="RHEA:16669"/>
        <dbReference type="ChEBI" id="CHEBI:15377"/>
        <dbReference type="ChEBI" id="CHEBI:15378"/>
        <dbReference type="ChEBI" id="CHEBI:17712"/>
        <dbReference type="ChEBI" id="CHEBI:17775"/>
        <dbReference type="ChEBI" id="CHEBI:57540"/>
        <dbReference type="ChEBI" id="CHEBI:57945"/>
        <dbReference type="EC" id="1.17.1.4"/>
    </reaction>
</comment>
<feature type="binding site" evidence="21">
    <location>
        <position position="114"/>
    </location>
    <ligand>
        <name>[2Fe-2S] cluster</name>
        <dbReference type="ChEBI" id="CHEBI:190135"/>
        <label>2</label>
    </ligand>
</feature>
<evidence type="ECO:0000256" key="10">
    <source>
        <dbReference type="ARBA" id="ARBA00022827"/>
    </source>
</evidence>
<keyword evidence="8 21" id="KW-0001">2Fe-2S</keyword>
<dbReference type="GO" id="GO:0071949">
    <property type="term" value="F:FAD binding"/>
    <property type="evidence" value="ECO:0007669"/>
    <property type="project" value="InterPro"/>
</dbReference>
<dbReference type="FunFam" id="3.10.20.30:FF:000015">
    <property type="entry name" value="Aldehyde oxidase 1"/>
    <property type="match status" value="1"/>
</dbReference>
<dbReference type="Gene3D" id="3.30.43.10">
    <property type="entry name" value="Uridine Diphospho-n-acetylenolpyruvylglucosamine Reductase, domain 2"/>
    <property type="match status" value="1"/>
</dbReference>
<dbReference type="InterPro" id="IPR016208">
    <property type="entry name" value="Ald_Oxase/xanthine_DH-like"/>
</dbReference>
<dbReference type="Pfam" id="PF00941">
    <property type="entry name" value="FAD_binding_5"/>
    <property type="match status" value="1"/>
</dbReference>
<dbReference type="GO" id="GO:0005506">
    <property type="term" value="F:iron ion binding"/>
    <property type="evidence" value="ECO:0007669"/>
    <property type="project" value="InterPro"/>
</dbReference>
<feature type="domain" description="2Fe-2S ferredoxin-type" evidence="22">
    <location>
        <begin position="5"/>
        <end position="92"/>
    </location>
</feature>
<reference evidence="26" key="1">
    <citation type="submission" date="2012-12" db="EMBL/GenBank/DDBJ databases">
        <authorList>
            <person name="Hellsten U."/>
            <person name="Grimwood J."/>
            <person name="Chapman J.A."/>
            <person name="Shapiro H."/>
            <person name="Aerts A."/>
            <person name="Otillar R.P."/>
            <person name="Terry A.Y."/>
            <person name="Boore J.L."/>
            <person name="Simakov O."/>
            <person name="Marletaz F."/>
            <person name="Cho S.-J."/>
            <person name="Edsinger-Gonzales E."/>
            <person name="Havlak P."/>
            <person name="Kuo D.-H."/>
            <person name="Larsson T."/>
            <person name="Lv J."/>
            <person name="Arendt D."/>
            <person name="Savage R."/>
            <person name="Osoegawa K."/>
            <person name="de Jong P."/>
            <person name="Lindberg D.R."/>
            <person name="Seaver E.C."/>
            <person name="Weisblat D.A."/>
            <person name="Putnam N.H."/>
            <person name="Grigoriev I.V."/>
            <person name="Rokhsar D.S."/>
        </authorList>
    </citation>
    <scope>NUCLEOTIDE SEQUENCE</scope>
    <source>
        <strain evidence="26">I ESC-2004</strain>
    </source>
</reference>
<keyword evidence="13 21" id="KW-0411">Iron-sulfur</keyword>
<feature type="binding site" evidence="21">
    <location>
        <position position="52"/>
    </location>
    <ligand>
        <name>[2Fe-2S] cluster</name>
        <dbReference type="ChEBI" id="CHEBI:190135"/>
        <label>1</label>
    </ligand>
</feature>
<dbReference type="OrthoDB" id="8300278at2759"/>
<evidence type="ECO:0000256" key="12">
    <source>
        <dbReference type="ARBA" id="ARBA00023004"/>
    </source>
</evidence>
<dbReference type="Pfam" id="PF02738">
    <property type="entry name" value="MoCoBD_1"/>
    <property type="match status" value="1"/>
</dbReference>
<dbReference type="STRING" id="283909.R7V9A5"/>
<dbReference type="InterPro" id="IPR046867">
    <property type="entry name" value="AldOxase/xan_DH_MoCoBD2"/>
</dbReference>
<comment type="catalytic activity">
    <reaction evidence="18">
        <text>hypoxanthine + NAD(+) + H2O = xanthine + NADH + H(+)</text>
        <dbReference type="Rhea" id="RHEA:24670"/>
        <dbReference type="ChEBI" id="CHEBI:15377"/>
        <dbReference type="ChEBI" id="CHEBI:15378"/>
        <dbReference type="ChEBI" id="CHEBI:17368"/>
        <dbReference type="ChEBI" id="CHEBI:17712"/>
        <dbReference type="ChEBI" id="CHEBI:57540"/>
        <dbReference type="ChEBI" id="CHEBI:57945"/>
        <dbReference type="EC" id="1.17.1.4"/>
    </reaction>
</comment>
<dbReference type="InterPro" id="IPR036010">
    <property type="entry name" value="2Fe-2S_ferredoxin-like_sf"/>
</dbReference>
<evidence type="ECO:0000256" key="19">
    <source>
        <dbReference type="PIRSR" id="PIRSR000127-1"/>
    </source>
</evidence>
<dbReference type="PROSITE" id="PS51387">
    <property type="entry name" value="FAD_PCMH"/>
    <property type="match status" value="1"/>
</dbReference>
<dbReference type="FunFam" id="3.30.365.10:FF:000004">
    <property type="entry name" value="Xanthine dehydrogenase oxidase"/>
    <property type="match status" value="1"/>
</dbReference>
<dbReference type="OMA" id="PHPTQER"/>
<evidence type="ECO:0000313" key="26">
    <source>
        <dbReference type="Proteomes" id="UP000014760"/>
    </source>
</evidence>
<dbReference type="InterPro" id="IPR036856">
    <property type="entry name" value="Ald_Oxase/Xan_DH_a/b_sf"/>
</dbReference>
<comment type="cofactor">
    <cofactor evidence="21">
        <name>Mo-molybdopterin</name>
        <dbReference type="ChEBI" id="CHEBI:71302"/>
    </cofactor>
    <text evidence="21">Binds 1 Mo-molybdopterin (Mo-MPT) cofactor per subunit.</text>
</comment>
<feature type="binding site" evidence="21">
    <location>
        <position position="1082"/>
    </location>
    <ligand>
        <name>Mo-molybdopterin</name>
        <dbReference type="ChEBI" id="CHEBI:71302"/>
    </ligand>
    <ligandPart>
        <name>Mo</name>
        <dbReference type="ChEBI" id="CHEBI:28685"/>
    </ligandPart>
</feature>
<keyword evidence="10 20" id="KW-0274">FAD</keyword>
<dbReference type="PANTHER" id="PTHR45444">
    <property type="entry name" value="XANTHINE DEHYDROGENASE"/>
    <property type="match status" value="1"/>
</dbReference>
<comment type="similarity">
    <text evidence="3">Belongs to the xanthine dehydrogenase family.</text>
</comment>
<feature type="binding site" evidence="21">
    <location>
        <position position="915"/>
    </location>
    <ligand>
        <name>Mo-molybdopterin</name>
        <dbReference type="ChEBI" id="CHEBI:71302"/>
    </ligand>
    <ligandPart>
        <name>Mo</name>
        <dbReference type="ChEBI" id="CHEBI:28685"/>
    </ligandPart>
</feature>
<dbReference type="Gene3D" id="3.30.465.10">
    <property type="match status" value="1"/>
</dbReference>
<evidence type="ECO:0000256" key="17">
    <source>
        <dbReference type="ARBA" id="ARBA00049017"/>
    </source>
</evidence>
<dbReference type="EnsemblMetazoa" id="CapteT198744">
    <property type="protein sequence ID" value="CapteP198744"/>
    <property type="gene ID" value="CapteG198744"/>
</dbReference>
<evidence type="ECO:0000313" key="25">
    <source>
        <dbReference type="EnsemblMetazoa" id="CapteP198744"/>
    </source>
</evidence>
<comment type="cofactor">
    <cofactor evidence="16">
        <name>[2Fe-2S] cluster</name>
        <dbReference type="ChEBI" id="CHEBI:190135"/>
    </cofactor>
</comment>
<reference evidence="24 26" key="2">
    <citation type="journal article" date="2013" name="Nature">
        <title>Insights into bilaterian evolution from three spiralian genomes.</title>
        <authorList>
            <person name="Simakov O."/>
            <person name="Marletaz F."/>
            <person name="Cho S.J."/>
            <person name="Edsinger-Gonzales E."/>
            <person name="Havlak P."/>
            <person name="Hellsten U."/>
            <person name="Kuo D.H."/>
            <person name="Larsson T."/>
            <person name="Lv J."/>
            <person name="Arendt D."/>
            <person name="Savage R."/>
            <person name="Osoegawa K."/>
            <person name="de Jong P."/>
            <person name="Grimwood J."/>
            <person name="Chapman J.A."/>
            <person name="Shapiro H."/>
            <person name="Aerts A."/>
            <person name="Otillar R.P."/>
            <person name="Terry A.Y."/>
            <person name="Boore J.L."/>
            <person name="Grigoriev I.V."/>
            <person name="Lindberg D.R."/>
            <person name="Seaver E.C."/>
            <person name="Weisblat D.A."/>
            <person name="Putnam N.H."/>
            <person name="Rokhsar D.S."/>
        </authorList>
    </citation>
    <scope>NUCLEOTIDE SEQUENCE</scope>
    <source>
        <strain evidence="24 26">I ESC-2004</strain>
    </source>
</reference>
<dbReference type="Pfam" id="PF03450">
    <property type="entry name" value="CO_deh_flav_C"/>
    <property type="match status" value="1"/>
</dbReference>
<evidence type="ECO:0000256" key="13">
    <source>
        <dbReference type="ARBA" id="ARBA00023014"/>
    </source>
</evidence>
<evidence type="ECO:0000256" key="14">
    <source>
        <dbReference type="ARBA" id="ARBA00023027"/>
    </source>
</evidence>
<dbReference type="FunFam" id="3.30.390.50:FF:000001">
    <property type="entry name" value="Xanthine dehydrogenase oxidase"/>
    <property type="match status" value="1"/>
</dbReference>
<evidence type="ECO:0000256" key="1">
    <source>
        <dbReference type="ARBA" id="ARBA00001974"/>
    </source>
</evidence>
<feature type="binding site" evidence="21">
    <location>
        <position position="151"/>
    </location>
    <ligand>
        <name>[2Fe-2S] cluster</name>
        <dbReference type="ChEBI" id="CHEBI:190135"/>
        <label>2</label>
    </ligand>
</feature>
<dbReference type="FunFam" id="3.30.465.10:FF:000004">
    <property type="entry name" value="Xanthine dehydrogenase/oxidase"/>
    <property type="match status" value="1"/>
</dbReference>
<evidence type="ECO:0000256" key="9">
    <source>
        <dbReference type="ARBA" id="ARBA00022723"/>
    </source>
</evidence>
<dbReference type="EC" id="1.17.1.4" evidence="5"/>
<name>R7V9A5_CAPTE</name>
<evidence type="ECO:0000256" key="3">
    <source>
        <dbReference type="ARBA" id="ARBA00006849"/>
    </source>
</evidence>
<dbReference type="Pfam" id="PF01315">
    <property type="entry name" value="Ald_Xan_dh_C"/>
    <property type="match status" value="1"/>
</dbReference>
<dbReference type="SUPFAM" id="SSF56176">
    <property type="entry name" value="FAD-binding/transporter-associated domain-like"/>
    <property type="match status" value="1"/>
</dbReference>
<feature type="binding site" evidence="20">
    <location>
        <position position="883"/>
    </location>
    <ligand>
        <name>substrate</name>
    </ligand>
</feature>
<dbReference type="InterPro" id="IPR016166">
    <property type="entry name" value="FAD-bd_PCMH"/>
</dbReference>
<dbReference type="GO" id="GO:0005777">
    <property type="term" value="C:peroxisome"/>
    <property type="evidence" value="ECO:0007669"/>
    <property type="project" value="UniProtKB-SubCell"/>
</dbReference>
<dbReference type="PIRSF" id="PIRSF000127">
    <property type="entry name" value="Xanthine_DH"/>
    <property type="match status" value="1"/>
</dbReference>
<dbReference type="Proteomes" id="UP000014760">
    <property type="component" value="Unassembled WGS sequence"/>
</dbReference>
<evidence type="ECO:0000256" key="4">
    <source>
        <dbReference type="ARBA" id="ARBA00011738"/>
    </source>
</evidence>
<dbReference type="InterPro" id="IPR006058">
    <property type="entry name" value="2Fe2S_fd_BS"/>
</dbReference>
<evidence type="ECO:0000256" key="20">
    <source>
        <dbReference type="PIRSR" id="PIRSR000127-2"/>
    </source>
</evidence>
<evidence type="ECO:0000256" key="18">
    <source>
        <dbReference type="ARBA" id="ARBA00049517"/>
    </source>
</evidence>
<feature type="binding site" evidence="20">
    <location>
        <position position="427"/>
    </location>
    <ligand>
        <name>FAD</name>
        <dbReference type="ChEBI" id="CHEBI:57692"/>
    </ligand>
</feature>
<feature type="binding site" evidence="20">
    <location>
        <position position="1013"/>
    </location>
    <ligand>
        <name>substrate</name>
    </ligand>
</feature>
<evidence type="ECO:0000256" key="16">
    <source>
        <dbReference type="ARBA" id="ARBA00034078"/>
    </source>
</evidence>
<dbReference type="InterPro" id="IPR037165">
    <property type="entry name" value="AldOxase/xan_DH_Mopterin-bd_sf"/>
</dbReference>
<dbReference type="PROSITE" id="PS51085">
    <property type="entry name" value="2FE2S_FER_2"/>
    <property type="match status" value="1"/>
</dbReference>
<dbReference type="Pfam" id="PF20256">
    <property type="entry name" value="MoCoBD_2"/>
    <property type="match status" value="1"/>
</dbReference>
<evidence type="ECO:0000256" key="15">
    <source>
        <dbReference type="ARBA" id="ARBA00023140"/>
    </source>
</evidence>
<dbReference type="SUPFAM" id="SSF55447">
    <property type="entry name" value="CO dehydrogenase flavoprotein C-terminal domain-like"/>
    <property type="match status" value="1"/>
</dbReference>
<dbReference type="InterPro" id="IPR036318">
    <property type="entry name" value="FAD-bd_PCMH-like_sf"/>
</dbReference>
<dbReference type="InterPro" id="IPR001041">
    <property type="entry name" value="2Fe-2S_ferredoxin-type"/>
</dbReference>
<dbReference type="InterPro" id="IPR000674">
    <property type="entry name" value="Ald_Oxase/Xan_DH_a/b"/>
</dbReference>
<evidence type="ECO:0000256" key="8">
    <source>
        <dbReference type="ARBA" id="ARBA00022714"/>
    </source>
</evidence>
<feature type="binding site" evidence="21">
    <location>
        <position position="44"/>
    </location>
    <ligand>
        <name>[2Fe-2S] cluster</name>
        <dbReference type="ChEBI" id="CHEBI:190135"/>
        <label>1</label>
    </ligand>
</feature>
<evidence type="ECO:0000256" key="5">
    <source>
        <dbReference type="ARBA" id="ARBA00013123"/>
    </source>
</evidence>
<dbReference type="CDD" id="cd00207">
    <property type="entry name" value="fer2"/>
    <property type="match status" value="1"/>
</dbReference>
<dbReference type="InterPro" id="IPR002888">
    <property type="entry name" value="2Fe-2S-bd"/>
</dbReference>
<keyword evidence="6 21" id="KW-0500">Molybdenum</keyword>
<dbReference type="SMART" id="SM01008">
    <property type="entry name" value="Ald_Xan_dh_C"/>
    <property type="match status" value="1"/>
</dbReference>
<dbReference type="SUPFAM" id="SSF54665">
    <property type="entry name" value="CO dehydrogenase molybdoprotein N-domain-like"/>
    <property type="match status" value="1"/>
</dbReference>
<comment type="subcellular location">
    <subcellularLocation>
        <location evidence="2">Peroxisome</location>
    </subcellularLocation>
</comment>
<comment type="subunit">
    <text evidence="4">Homodimer.</text>
</comment>
<keyword evidence="14" id="KW-0520">NAD</keyword>
<dbReference type="Gene3D" id="3.10.20.30">
    <property type="match status" value="1"/>
</dbReference>
<dbReference type="FunCoup" id="R7V9A5">
    <property type="interactions" value="209"/>
</dbReference>
<dbReference type="SMART" id="SM01092">
    <property type="entry name" value="CO_deh_flav_C"/>
    <property type="match status" value="1"/>
</dbReference>
<accession>R7V9A5</accession>
<evidence type="ECO:0000256" key="6">
    <source>
        <dbReference type="ARBA" id="ARBA00022505"/>
    </source>
</evidence>
<keyword evidence="15" id="KW-0576">Peroxisome</keyword>
<gene>
    <name evidence="24" type="ORF">CAPTEDRAFT_198744</name>
</gene>
<feature type="binding site" evidence="21">
    <location>
        <position position="117"/>
    </location>
    <ligand>
        <name>[2Fe-2S] cluster</name>
        <dbReference type="ChEBI" id="CHEBI:190135"/>
        <label>2</label>
    </ligand>
</feature>
<dbReference type="InterPro" id="IPR016167">
    <property type="entry name" value="FAD-bd_PCMH_sub1"/>
</dbReference>
<feature type="binding site" evidence="21">
    <location>
        <position position="801"/>
    </location>
    <ligand>
        <name>Mo-molybdopterin</name>
        <dbReference type="ChEBI" id="CHEBI:71302"/>
    </ligand>
    <ligandPart>
        <name>Mo</name>
        <dbReference type="ChEBI" id="CHEBI:28685"/>
    </ligandPart>
</feature>
<dbReference type="FunFam" id="3.30.43.10:FF:000001">
    <property type="entry name" value="Xanthine dehydrogenase/oxidase"/>
    <property type="match status" value="1"/>
</dbReference>
<comment type="cofactor">
    <cofactor evidence="1 20">
        <name>FAD</name>
        <dbReference type="ChEBI" id="CHEBI:57692"/>
    </cofactor>
</comment>
<dbReference type="EMBL" id="AMQN01000793">
    <property type="status" value="NOT_ANNOTATED_CDS"/>
    <property type="molecule type" value="Genomic_DNA"/>
</dbReference>
<dbReference type="Pfam" id="PF00111">
    <property type="entry name" value="Fer2"/>
    <property type="match status" value="1"/>
</dbReference>
<dbReference type="InterPro" id="IPR002346">
    <property type="entry name" value="Mopterin_DH_FAD-bd"/>
</dbReference>
<evidence type="ECO:0000259" key="22">
    <source>
        <dbReference type="PROSITE" id="PS51085"/>
    </source>
</evidence>
<keyword evidence="7" id="KW-0285">Flavoprotein</keyword>
<feature type="binding site" evidence="21">
    <location>
        <position position="776"/>
    </location>
    <ligand>
        <name>Mo-molybdopterin</name>
        <dbReference type="ChEBI" id="CHEBI:71302"/>
    </ligand>
    <ligandPart>
        <name>Mo</name>
        <dbReference type="ChEBI" id="CHEBI:28685"/>
    </ligandPart>
</feature>
<sequence length="1332" mass="146667">MEQPDVLVFYVNGRKIEEANADPEWTLLRYLRDKLRLTGTKLGCAEGGCGACTVMVSTYDAQSDAIRHFSMNACLAPLCAMHGLAVTTVEGIGSTRSKLHPVQERLARLHGSQCGFCTPGIIMSMYALLRNHPVPSAQLMEEAFEGNLCRCTGYRPILDGFKTFTKLDIKFLQEFKCPMGENCCKNNAKTAAEENPAVQVEEAFAPYEPSQEPIFPPELQLESAKFTSRSLFFSSDRVKWFRPVTLQALLELRQKYPQSKLVIGNTEIGVEVKFKNLDYPVRIAPTHIPELNCVTKLDDGILFGSSVTLTQMRGALSDLVNTLPESKTRVFRAILEMLRWFAGQQVRNVAAIAGNIITASPISDLNPLFLAAGCVLKVASMEGGTREVKMDGDFFKGYRKTAVKPDEVMVSILVPFTKENEYFDGFKQAHRRDDDISIVNAGMRVVFNEKSNEIEDIHLAFGGMAPVTVLAKKTMANLVGKKWDDALVPEVCQSLQEELQLAPGTPGGMESYRNTLTMSFFFKFYLRVLQSLSDRKLQIVNVSDGLMSRSQSALPVYERGPSKASQYYDLSSVQQNQTDVVGRPIPHLSAKKQATGEAVYIDDIPKFENELYAAFVVSTKAHAELVSVDPSEALKLPGVFDYIDHKDVPGSNSTGHVIKDEEVFATTKVTTQGQVIGLILANDQSTAQRAAKAVKIEYKELTPIITIEQATEANSFMPPKRTLRRGDVEKVLKEAPHVVEGEMRVGGQEHFYLETHACIAIPKGEDGEVELIASTQNPTATQARTGCTFLGCPSEQNRGGFGGKETRSTIISTPLAIAASKHQRPVRSMLDRDEDMVISGTRHPFLGKYKVAYNDDGKLLAVDIDLYSNCGNSLDLSYSVMERAMYHIDNAYYLPASRVTGHLCKTNTPSNTAFRGFGGPQGMMITENWMTEIAAKLGKTTAEIQRANLYQEKQCTPYGQPVINCNLTKCWDEVIEKSDYETRQKDIAQFNADNRWKKRGLALVPVKFGIAFTATFLNQAGALVHVYTDGSVLLTHGGTEMGQGLHTKMVQVASRALGVPIERVHISETSTATVPNTSATAASASSDLNGMAVLRACGAIVERLKPFKERNPDGKWDDWVQAAYMDRVSLSATGFYSTPDVGYDWEKGEGNPFNYFTQGVACSEVEIDCLTGDHTVRRTDIVMDVGNSLNPAIDVGQIEGAFVQGYGMFTLEEQRYSPDGFLLTRGPGAYKIPAFTDIPLEFNVSLLRGASNPKAVHSSKAIGEPPLFLSASVFYAIKEAVKAARSESGLTGSFRFDSPATAEKIRMGCMDQFTEQFPAPAPGTYKPWYVNM</sequence>
<dbReference type="Gene3D" id="3.30.390.50">
    <property type="entry name" value="CO dehydrogenase flavoprotein, C-terminal domain"/>
    <property type="match status" value="1"/>
</dbReference>
<protein>
    <recommendedName>
        <fullName evidence="5">xanthine dehydrogenase</fullName>
        <ecNumber evidence="5">1.17.1.4</ecNumber>
    </recommendedName>
</protein>
<evidence type="ECO:0000256" key="2">
    <source>
        <dbReference type="ARBA" id="ARBA00004275"/>
    </source>
</evidence>
<dbReference type="InterPro" id="IPR008274">
    <property type="entry name" value="AldOxase/xan_DH_MoCoBD1"/>
</dbReference>
<evidence type="ECO:0000313" key="24">
    <source>
        <dbReference type="EMBL" id="ELU12941.1"/>
    </source>
</evidence>
<dbReference type="PROSITE" id="PS00197">
    <property type="entry name" value="2FE2S_FER_1"/>
    <property type="match status" value="1"/>
</dbReference>
<dbReference type="FunFam" id="3.90.1170.50:FF:000001">
    <property type="entry name" value="Aldehyde oxidase 1"/>
    <property type="match status" value="1"/>
</dbReference>
<dbReference type="InterPro" id="IPR014307">
    <property type="entry name" value="Xanthine_DH_ssu"/>
</dbReference>
<dbReference type="EMBL" id="KB295623">
    <property type="protein sequence ID" value="ELU12941.1"/>
    <property type="molecule type" value="Genomic_DNA"/>
</dbReference>
<dbReference type="PANTHER" id="PTHR45444:SF3">
    <property type="entry name" value="XANTHINE DEHYDROGENASE"/>
    <property type="match status" value="1"/>
</dbReference>
<evidence type="ECO:0000256" key="11">
    <source>
        <dbReference type="ARBA" id="ARBA00023002"/>
    </source>
</evidence>
<dbReference type="HOGENOM" id="CLU_001681_1_2_1"/>
<evidence type="ECO:0000259" key="23">
    <source>
        <dbReference type="PROSITE" id="PS51387"/>
    </source>
</evidence>
<proteinExistence type="inferred from homology"/>
<feature type="binding site" evidence="20">
    <location>
        <position position="917"/>
    </location>
    <ligand>
        <name>substrate</name>
    </ligand>
</feature>
<dbReference type="InterPro" id="IPR036884">
    <property type="entry name" value="2Fe-2S-bd_dom_sf"/>
</dbReference>